<reference evidence="1 2" key="1">
    <citation type="submission" date="2018-02" db="EMBL/GenBank/DDBJ databases">
        <title>Complete genome sequence of Agrobacterium tumefaciens 1D1609.</title>
        <authorList>
            <person name="Cho S.-T."/>
            <person name="Haryono M."/>
            <person name="Chang H.-H."/>
            <person name="Santos M.N."/>
            <person name="Lai E.-M."/>
            <person name="Kuo C.-H."/>
        </authorList>
    </citation>
    <scope>NUCLEOTIDE SEQUENCE [LARGE SCALE GENOMIC DNA]</scope>
    <source>
        <strain evidence="1 2">1D1609</strain>
        <plasmid evidence="2">Plasmid pat1d1609b</plasmid>
    </source>
</reference>
<evidence type="ECO:0000313" key="1">
    <source>
        <dbReference type="EMBL" id="AVH45549.1"/>
    </source>
</evidence>
<dbReference type="RefSeq" id="WP_104680552.1">
    <property type="nucleotide sequence ID" value="NZ_CP026928.1"/>
</dbReference>
<protein>
    <submittedName>
        <fullName evidence="1">Uncharacterized protein</fullName>
    </submittedName>
</protein>
<geneLocation type="plasmid" evidence="2">
    <name>pat1d1609b</name>
</geneLocation>
<evidence type="ECO:0000313" key="2">
    <source>
        <dbReference type="Proteomes" id="UP000237717"/>
    </source>
</evidence>
<dbReference type="AlphaFoldDB" id="A0A2L2LMJ2"/>
<dbReference type="EMBL" id="CP026928">
    <property type="protein sequence ID" value="AVH45549.1"/>
    <property type="molecule type" value="Genomic_DNA"/>
</dbReference>
<accession>A0A2L2LMJ2</accession>
<organism evidence="1 2">
    <name type="scientific">Agrobacterium tumefaciens</name>
    <dbReference type="NCBI Taxonomy" id="358"/>
    <lineage>
        <taxon>Bacteria</taxon>
        <taxon>Pseudomonadati</taxon>
        <taxon>Pseudomonadota</taxon>
        <taxon>Alphaproteobacteria</taxon>
        <taxon>Hyphomicrobiales</taxon>
        <taxon>Rhizobiaceae</taxon>
        <taxon>Rhizobium/Agrobacterium group</taxon>
        <taxon>Agrobacterium</taxon>
        <taxon>Agrobacterium tumefaciens complex</taxon>
    </lineage>
</organism>
<dbReference type="Pfam" id="PF09952">
    <property type="entry name" value="AbiEi_2"/>
    <property type="match status" value="1"/>
</dbReference>
<name>A0A2L2LMJ2_AGRTU</name>
<dbReference type="InterPro" id="IPR019238">
    <property type="entry name" value="AbiEi_2"/>
</dbReference>
<dbReference type="Proteomes" id="UP000237717">
    <property type="component" value="Plasmid pAt1D1609b"/>
</dbReference>
<sequence>MLKIPQSTNDLEALAAEAIGVLLRRVSVLNVEKIELTEPGSSFDILAEIRLDNERRFLACEVKSVGQPRHVRAALLQLRKAAGEMEPPAVPVFIAPYLSAEAQALCREFDVGYLDLVGNAWVEFDSVFIERQVDTKPPAIQRSLKSVFKPKSAQVLRVLLRDPGRAWRVVDLASASDVSLGHISNVRNELVDREWAEITGDGLRLTRPDDLLDAWRDDYDAPAGEHMSFYTTLHGASFETAARTALNAEPGRPRAIFASFSAAHWLVPYGRVPTQYFYADERGVERLRDVLKLSPARSGSNVAVTVLKEQGLFGDAVEPAPTAVCTSPVQTYLDLAAAGERGREAAEHLRKEALAWKK</sequence>
<keyword evidence="1" id="KW-0614">Plasmid</keyword>
<gene>
    <name evidence="1" type="ORF">At1D1609_55180</name>
</gene>
<proteinExistence type="predicted"/>